<organism evidence="2 3">
    <name type="scientific">Planomonospora alba</name>
    <dbReference type="NCBI Taxonomy" id="161354"/>
    <lineage>
        <taxon>Bacteria</taxon>
        <taxon>Bacillati</taxon>
        <taxon>Actinomycetota</taxon>
        <taxon>Actinomycetes</taxon>
        <taxon>Streptosporangiales</taxon>
        <taxon>Streptosporangiaceae</taxon>
        <taxon>Planomonospora</taxon>
    </lineage>
</organism>
<dbReference type="Gene3D" id="1.25.40.10">
    <property type="entry name" value="Tetratricopeptide repeat domain"/>
    <property type="match status" value="1"/>
</dbReference>
<protein>
    <recommendedName>
        <fullName evidence="4">Tetratricopeptide repeat protein</fullName>
    </recommendedName>
</protein>
<dbReference type="InterPro" id="IPR011990">
    <property type="entry name" value="TPR-like_helical_dom_sf"/>
</dbReference>
<dbReference type="InterPro" id="IPR019734">
    <property type="entry name" value="TPR_rpt"/>
</dbReference>
<accession>A0ABP6NH18</accession>
<dbReference type="Proteomes" id="UP001500320">
    <property type="component" value="Unassembled WGS sequence"/>
</dbReference>
<proteinExistence type="predicted"/>
<evidence type="ECO:0000313" key="2">
    <source>
        <dbReference type="EMBL" id="GAA3148057.1"/>
    </source>
</evidence>
<feature type="region of interest" description="Disordered" evidence="1">
    <location>
        <begin position="1"/>
        <end position="26"/>
    </location>
</feature>
<reference evidence="3" key="1">
    <citation type="journal article" date="2019" name="Int. J. Syst. Evol. Microbiol.">
        <title>The Global Catalogue of Microorganisms (GCM) 10K type strain sequencing project: providing services to taxonomists for standard genome sequencing and annotation.</title>
        <authorList>
            <consortium name="The Broad Institute Genomics Platform"/>
            <consortium name="The Broad Institute Genome Sequencing Center for Infectious Disease"/>
            <person name="Wu L."/>
            <person name="Ma J."/>
        </authorList>
    </citation>
    <scope>NUCLEOTIDE SEQUENCE [LARGE SCALE GENOMIC DNA]</scope>
    <source>
        <strain evidence="3">JCM 9373</strain>
    </source>
</reference>
<dbReference type="Pfam" id="PF13424">
    <property type="entry name" value="TPR_12"/>
    <property type="match status" value="1"/>
</dbReference>
<dbReference type="Pfam" id="PF13374">
    <property type="entry name" value="TPR_10"/>
    <property type="match status" value="1"/>
</dbReference>
<dbReference type="SUPFAM" id="SSF48452">
    <property type="entry name" value="TPR-like"/>
    <property type="match status" value="1"/>
</dbReference>
<evidence type="ECO:0008006" key="4">
    <source>
        <dbReference type="Google" id="ProtNLM"/>
    </source>
</evidence>
<name>A0ABP6NH18_9ACTN</name>
<dbReference type="EMBL" id="BAAAUT010000036">
    <property type="protein sequence ID" value="GAA3148057.1"/>
    <property type="molecule type" value="Genomic_DNA"/>
</dbReference>
<sequence length="207" mass="22940">MHRQGTDHGGDRTRRTRAAPERAGRSLARMSTEVVYDERLRMVPADRDAYAARVEALKADLERAEREGPAGPGEVFRLLRRIGSGLVVLGAYGEAVACLERAVPLAGEDPAARAAVRINLADAHRYAGDLERAEPLYLEALAAAPPDMRDFALQHLAKQRIDQGRLAEAEDLLRRALELRRAKGEPELIASTERTLGHCRRLARRRP</sequence>
<dbReference type="SMART" id="SM00028">
    <property type="entry name" value="TPR"/>
    <property type="match status" value="3"/>
</dbReference>
<comment type="caution">
    <text evidence="2">The sequence shown here is derived from an EMBL/GenBank/DDBJ whole genome shotgun (WGS) entry which is preliminary data.</text>
</comment>
<keyword evidence="3" id="KW-1185">Reference proteome</keyword>
<feature type="compositionally biased region" description="Basic and acidic residues" evidence="1">
    <location>
        <begin position="1"/>
        <end position="24"/>
    </location>
</feature>
<gene>
    <name evidence="2" type="ORF">GCM10010466_43810</name>
</gene>
<evidence type="ECO:0000256" key="1">
    <source>
        <dbReference type="SAM" id="MobiDB-lite"/>
    </source>
</evidence>
<evidence type="ECO:0000313" key="3">
    <source>
        <dbReference type="Proteomes" id="UP001500320"/>
    </source>
</evidence>